<dbReference type="EMBL" id="FNBH01000002">
    <property type="protein sequence ID" value="SDF80103.1"/>
    <property type="molecule type" value="Genomic_DNA"/>
</dbReference>
<evidence type="ECO:0000256" key="3">
    <source>
        <dbReference type="ARBA" id="ARBA00022692"/>
    </source>
</evidence>
<evidence type="ECO:0000313" key="7">
    <source>
        <dbReference type="EMBL" id="SDF80103.1"/>
    </source>
</evidence>
<dbReference type="InterPro" id="IPR050833">
    <property type="entry name" value="Poly_Biosynth_Transport"/>
</dbReference>
<feature type="transmembrane region" description="Helical" evidence="6">
    <location>
        <begin position="73"/>
        <end position="95"/>
    </location>
</feature>
<dbReference type="InterPro" id="IPR002797">
    <property type="entry name" value="Polysacc_synth"/>
</dbReference>
<evidence type="ECO:0000256" key="4">
    <source>
        <dbReference type="ARBA" id="ARBA00022989"/>
    </source>
</evidence>
<feature type="transmembrane region" description="Helical" evidence="6">
    <location>
        <begin position="230"/>
        <end position="259"/>
    </location>
</feature>
<feature type="transmembrane region" description="Helical" evidence="6">
    <location>
        <begin position="131"/>
        <end position="153"/>
    </location>
</feature>
<feature type="transmembrane region" description="Helical" evidence="6">
    <location>
        <begin position="315"/>
        <end position="336"/>
    </location>
</feature>
<feature type="transmembrane region" description="Helical" evidence="6">
    <location>
        <begin position="101"/>
        <end position="124"/>
    </location>
</feature>
<keyword evidence="3 6" id="KW-0812">Transmembrane</keyword>
<dbReference type="PANTHER" id="PTHR30250:SF11">
    <property type="entry name" value="O-ANTIGEN TRANSPORTER-RELATED"/>
    <property type="match status" value="1"/>
</dbReference>
<dbReference type="AlphaFoldDB" id="A0A1G7P1H1"/>
<feature type="transmembrane region" description="Helical" evidence="6">
    <location>
        <begin position="12"/>
        <end position="32"/>
    </location>
</feature>
<keyword evidence="5 6" id="KW-0472">Membrane</keyword>
<dbReference type="PANTHER" id="PTHR30250">
    <property type="entry name" value="PST FAMILY PREDICTED COLANIC ACID TRANSPORTER"/>
    <property type="match status" value="1"/>
</dbReference>
<keyword evidence="4 6" id="KW-1133">Transmembrane helix</keyword>
<reference evidence="8" key="1">
    <citation type="submission" date="2016-10" db="EMBL/GenBank/DDBJ databases">
        <authorList>
            <person name="Varghese N."/>
            <person name="Submissions S."/>
        </authorList>
    </citation>
    <scope>NUCLEOTIDE SEQUENCE [LARGE SCALE GENOMIC DNA]</scope>
    <source>
        <strain evidence="8">DSM 19684</strain>
    </source>
</reference>
<dbReference type="Proteomes" id="UP000199203">
    <property type="component" value="Unassembled WGS sequence"/>
</dbReference>
<feature type="transmembrane region" description="Helical" evidence="6">
    <location>
        <begin position="280"/>
        <end position="303"/>
    </location>
</feature>
<proteinExistence type="predicted"/>
<protein>
    <submittedName>
        <fullName evidence="7">Membrane protein involved in the export of O-antigen and teichoic acid</fullName>
    </submittedName>
</protein>
<dbReference type="STRING" id="454006.SAMN05421825_2164"/>
<name>A0A1G7P1H1_9FLAO</name>
<feature type="transmembrane region" description="Helical" evidence="6">
    <location>
        <begin position="368"/>
        <end position="391"/>
    </location>
</feature>
<keyword evidence="2" id="KW-1003">Cell membrane</keyword>
<evidence type="ECO:0000313" key="8">
    <source>
        <dbReference type="Proteomes" id="UP000199203"/>
    </source>
</evidence>
<accession>A0A1G7P1H1</accession>
<comment type="subcellular location">
    <subcellularLocation>
        <location evidence="1">Cell membrane</location>
        <topology evidence="1">Multi-pass membrane protein</topology>
    </subcellularLocation>
</comment>
<dbReference type="GO" id="GO:0005886">
    <property type="term" value="C:plasma membrane"/>
    <property type="evidence" value="ECO:0007669"/>
    <property type="project" value="UniProtKB-SubCell"/>
</dbReference>
<evidence type="ECO:0000256" key="1">
    <source>
        <dbReference type="ARBA" id="ARBA00004651"/>
    </source>
</evidence>
<gene>
    <name evidence="7" type="ORF">SAMN05421825_2164</name>
</gene>
<evidence type="ECO:0000256" key="6">
    <source>
        <dbReference type="SAM" id="Phobius"/>
    </source>
</evidence>
<feature type="transmembrane region" description="Helical" evidence="6">
    <location>
        <begin position="38"/>
        <end position="61"/>
    </location>
</feature>
<evidence type="ECO:0000256" key="2">
    <source>
        <dbReference type="ARBA" id="ARBA00022475"/>
    </source>
</evidence>
<feature type="transmembrane region" description="Helical" evidence="6">
    <location>
        <begin position="343"/>
        <end position="362"/>
    </location>
</feature>
<sequence length="420" mass="47949">MKQLKVVQTFISRFLILILSFGLVIFSTNIWGSEGKGTISIVVANVAIVSFFSSIFSGSSTSYFAHKFKIEQVLVYSYIWSLLVGITVPLAFSFASLQGSYLYYLIGISVFSSLLTTNISLFIGTQNIKMFNLYTVLQQLMHVLFIVILIYFVKLKDVSVYFLAQTLCLMLLFLLSFYQILRKCKIRDFKFSKKVFIDMFEYGWKTQLSAFIQFLNYRLSFYFLEYFEGIAAVGIFSIGITFSEAIWTITRSIAVVLYSDVVNSKSKEGSIIKTKSSLKISFTLMLVFLIGIIIIPAQVYVLIFGNEFSKTKKIMLLLSPGIFAIAISDMVGYYFSAIKHLKILNVKSIIGLLITVILSYFAIPRWGIWGACFVTSASYLVSGSILFWKFYQTTDFKIRDYLITKDEITALMQTFSRKKY</sequence>
<dbReference type="RefSeq" id="WP_089873445.1">
    <property type="nucleotide sequence ID" value="NZ_FNBH01000002.1"/>
</dbReference>
<organism evidence="7 8">
    <name type="scientific">Epilithonimonas hungarica</name>
    <dbReference type="NCBI Taxonomy" id="454006"/>
    <lineage>
        <taxon>Bacteria</taxon>
        <taxon>Pseudomonadati</taxon>
        <taxon>Bacteroidota</taxon>
        <taxon>Flavobacteriia</taxon>
        <taxon>Flavobacteriales</taxon>
        <taxon>Weeksellaceae</taxon>
        <taxon>Chryseobacterium group</taxon>
        <taxon>Epilithonimonas</taxon>
    </lineage>
</organism>
<dbReference type="OrthoDB" id="870113at2"/>
<evidence type="ECO:0000256" key="5">
    <source>
        <dbReference type="ARBA" id="ARBA00023136"/>
    </source>
</evidence>
<dbReference type="Pfam" id="PF01943">
    <property type="entry name" value="Polysacc_synt"/>
    <property type="match status" value="1"/>
</dbReference>
<keyword evidence="8" id="KW-1185">Reference proteome</keyword>
<feature type="transmembrane region" description="Helical" evidence="6">
    <location>
        <begin position="159"/>
        <end position="181"/>
    </location>
</feature>